<protein>
    <submittedName>
        <fullName evidence="1">Uncharacterized protein</fullName>
    </submittedName>
</protein>
<dbReference type="Proteomes" id="UP000314294">
    <property type="component" value="Unassembled WGS sequence"/>
</dbReference>
<evidence type="ECO:0000313" key="1">
    <source>
        <dbReference type="EMBL" id="TNN85395.1"/>
    </source>
</evidence>
<keyword evidence="2" id="KW-1185">Reference proteome</keyword>
<name>A0A4Z2J4V7_9TELE</name>
<accession>A0A4Z2J4V7</accession>
<gene>
    <name evidence="1" type="ORF">EYF80_004417</name>
</gene>
<organism evidence="1 2">
    <name type="scientific">Liparis tanakae</name>
    <name type="common">Tanaka's snailfish</name>
    <dbReference type="NCBI Taxonomy" id="230148"/>
    <lineage>
        <taxon>Eukaryota</taxon>
        <taxon>Metazoa</taxon>
        <taxon>Chordata</taxon>
        <taxon>Craniata</taxon>
        <taxon>Vertebrata</taxon>
        <taxon>Euteleostomi</taxon>
        <taxon>Actinopterygii</taxon>
        <taxon>Neopterygii</taxon>
        <taxon>Teleostei</taxon>
        <taxon>Neoteleostei</taxon>
        <taxon>Acanthomorphata</taxon>
        <taxon>Eupercaria</taxon>
        <taxon>Perciformes</taxon>
        <taxon>Cottioidei</taxon>
        <taxon>Cottales</taxon>
        <taxon>Liparidae</taxon>
        <taxon>Liparis</taxon>
    </lineage>
</organism>
<reference evidence="1 2" key="1">
    <citation type="submission" date="2019-03" db="EMBL/GenBank/DDBJ databases">
        <title>First draft genome of Liparis tanakae, snailfish: a comprehensive survey of snailfish specific genes.</title>
        <authorList>
            <person name="Kim W."/>
            <person name="Song I."/>
            <person name="Jeong J.-H."/>
            <person name="Kim D."/>
            <person name="Kim S."/>
            <person name="Ryu S."/>
            <person name="Song J.Y."/>
            <person name="Lee S.K."/>
        </authorList>
    </citation>
    <scope>NUCLEOTIDE SEQUENCE [LARGE SCALE GENOMIC DNA]</scope>
    <source>
        <tissue evidence="1">Muscle</tissue>
    </source>
</reference>
<comment type="caution">
    <text evidence="1">The sequence shown here is derived from an EMBL/GenBank/DDBJ whole genome shotgun (WGS) entry which is preliminary data.</text>
</comment>
<proteinExistence type="predicted"/>
<dbReference type="EMBL" id="SRLO01000021">
    <property type="protein sequence ID" value="TNN85395.1"/>
    <property type="molecule type" value="Genomic_DNA"/>
</dbReference>
<evidence type="ECO:0000313" key="2">
    <source>
        <dbReference type="Proteomes" id="UP000314294"/>
    </source>
</evidence>
<dbReference type="AlphaFoldDB" id="A0A4Z2J4V7"/>
<sequence length="98" mass="11049">MRGSGNSRTLKVISLDRSRWMAEIFASSWHAEYLYCKSNEDGWALTQADFWGRSVQFLKWTGGLEDRRGCKARRGLVKDTDAAFGLVMSVSENGRDPG</sequence>